<feature type="region of interest" description="Disordered" evidence="1">
    <location>
        <begin position="446"/>
        <end position="604"/>
    </location>
</feature>
<evidence type="ECO:0000259" key="2">
    <source>
        <dbReference type="SMART" id="SM00444"/>
    </source>
</evidence>
<dbReference type="Proteomes" id="UP000007264">
    <property type="component" value="Unassembled WGS sequence"/>
</dbReference>
<keyword evidence="4" id="KW-1185">Reference proteome</keyword>
<dbReference type="AlphaFoldDB" id="I0YVM5"/>
<sequence>MEGTLASSPGFFMMTVIERSWMGVQSRGGLRYQMMTGMPGIGGLMSAQQEQLVTVHHQVRRAGQQAFVPLKSVLPQLNREAEGRAAPPAGTARRTGAAEINGRGSREDAPVRRAVSHLEGRPREQRPGRGAGYQGQHPADALLSAEESAARAHDASAALETEGYTHRDARGGRGVRQGFEPAGRGGRRDDQGFRGERGRGGGRGDGYGRGGRGQGGARAVAVGDTAEARLPFNYKIAQKLFSAEAELATDEPMWRYIDPSGTVQGPFPARNMLEWYRKGMLHDMGLQVCGAERKVAPPDVPLPIHYYKLGDLLESVKRGQRFVAISVPDIRSGTARPLLHTKAPAQASSGAKKADASKPGKRKERSASRPAKPALETVSLKLVPVESGDGFTVELTVVPPAPKPQEAPAASAPAAEPTAKESSDGALPAAGEAAVPVVPAATAALPDTLLPEIEDSAAESAGNAEAAAEDDAAEETTAATAAAPKAVPEAVSKAAPSDTPAPTGAAAEEEAEAPKDDSAPETPGEPGETALEAPADAPADAAVQEAAPAEAADEETAVPEAEAEPEEADLVKETPAAAAAAEPLKDAGAEPGVEESAPAEETKVEAVQAVLASNVDAVVAADTDTADSITEAIPDAAQPKAEDAAKTVDALQPTEEGSSIPEPAAETAPAKDCPAPQEAAPSTPAEEVNGGSGNAHAAEAAKPAGDEEAEVKEVPLVEAKEAPSEAQDAGQSKDGEEAAGAREGTAKGEAVEAAAEKPKQSSMFKSALKMFQGGK</sequence>
<dbReference type="GeneID" id="17040430"/>
<dbReference type="SUPFAM" id="SSF55277">
    <property type="entry name" value="GYF domain"/>
    <property type="match status" value="1"/>
</dbReference>
<dbReference type="RefSeq" id="XP_005646988.1">
    <property type="nucleotide sequence ID" value="XM_005646931.1"/>
</dbReference>
<dbReference type="InterPro" id="IPR035445">
    <property type="entry name" value="GYF-like_dom_sf"/>
</dbReference>
<dbReference type="OrthoDB" id="515957at2759"/>
<feature type="region of interest" description="Disordered" evidence="1">
    <location>
        <begin position="396"/>
        <end position="431"/>
    </location>
</feature>
<feature type="compositionally biased region" description="Low complexity" evidence="1">
    <location>
        <begin position="475"/>
        <end position="496"/>
    </location>
</feature>
<gene>
    <name evidence="3" type="ORF">COCSUDRAFT_66632</name>
</gene>
<feature type="compositionally biased region" description="Low complexity" evidence="1">
    <location>
        <begin position="528"/>
        <end position="550"/>
    </location>
</feature>
<feature type="compositionally biased region" description="Basic and acidic residues" evidence="1">
    <location>
        <begin position="711"/>
        <end position="723"/>
    </location>
</feature>
<proteinExistence type="predicted"/>
<evidence type="ECO:0000256" key="1">
    <source>
        <dbReference type="SAM" id="MobiDB-lite"/>
    </source>
</evidence>
<dbReference type="Pfam" id="PF02213">
    <property type="entry name" value="GYF"/>
    <property type="match status" value="1"/>
</dbReference>
<dbReference type="SMART" id="SM00444">
    <property type="entry name" value="GYF"/>
    <property type="match status" value="1"/>
</dbReference>
<dbReference type="EMBL" id="AGSI01000010">
    <property type="protein sequence ID" value="EIE22444.1"/>
    <property type="molecule type" value="Genomic_DNA"/>
</dbReference>
<feature type="compositionally biased region" description="Basic and acidic residues" evidence="1">
    <location>
        <begin position="186"/>
        <end position="199"/>
    </location>
</feature>
<feature type="compositionally biased region" description="Low complexity" evidence="1">
    <location>
        <begin position="406"/>
        <end position="417"/>
    </location>
</feature>
<feature type="region of interest" description="Disordered" evidence="1">
    <location>
        <begin position="80"/>
        <end position="137"/>
    </location>
</feature>
<feature type="compositionally biased region" description="Low complexity" evidence="1">
    <location>
        <begin position="84"/>
        <end position="99"/>
    </location>
</feature>
<feature type="compositionally biased region" description="Basic and acidic residues" evidence="1">
    <location>
        <begin position="104"/>
        <end position="127"/>
    </location>
</feature>
<dbReference type="Gene3D" id="3.30.1490.40">
    <property type="match status" value="1"/>
</dbReference>
<feature type="region of interest" description="Disordered" evidence="1">
    <location>
        <begin position="168"/>
        <end position="218"/>
    </location>
</feature>
<feature type="compositionally biased region" description="Acidic residues" evidence="1">
    <location>
        <begin position="551"/>
        <end position="568"/>
    </location>
</feature>
<reference evidence="3 4" key="1">
    <citation type="journal article" date="2012" name="Genome Biol.">
        <title>The genome of the polar eukaryotic microalga coccomyxa subellipsoidea reveals traits of cold adaptation.</title>
        <authorList>
            <person name="Blanc G."/>
            <person name="Agarkova I."/>
            <person name="Grimwood J."/>
            <person name="Kuo A."/>
            <person name="Brueggeman A."/>
            <person name="Dunigan D."/>
            <person name="Gurnon J."/>
            <person name="Ladunga I."/>
            <person name="Lindquist E."/>
            <person name="Lucas S."/>
            <person name="Pangilinan J."/>
            <person name="Proschold T."/>
            <person name="Salamov A."/>
            <person name="Schmutz J."/>
            <person name="Weeks D."/>
            <person name="Yamada T."/>
            <person name="Claverie J.M."/>
            <person name="Grigoriev I."/>
            <person name="Van Etten J."/>
            <person name="Lomsadze A."/>
            <person name="Borodovsky M."/>
        </authorList>
    </citation>
    <scope>NUCLEOTIDE SEQUENCE [LARGE SCALE GENOMIC DNA]</scope>
    <source>
        <strain evidence="3 4">C-169</strain>
    </source>
</reference>
<feature type="domain" description="GYF" evidence="2">
    <location>
        <begin position="252"/>
        <end position="311"/>
    </location>
</feature>
<feature type="region of interest" description="Disordered" evidence="1">
    <location>
        <begin position="341"/>
        <end position="375"/>
    </location>
</feature>
<dbReference type="STRING" id="574566.I0YVM5"/>
<evidence type="ECO:0000313" key="3">
    <source>
        <dbReference type="EMBL" id="EIE22444.1"/>
    </source>
</evidence>
<dbReference type="InterPro" id="IPR003169">
    <property type="entry name" value="GYF"/>
</dbReference>
<accession>I0YVM5</accession>
<dbReference type="eggNOG" id="KOG1862">
    <property type="taxonomic scope" value="Eukaryota"/>
</dbReference>
<feature type="compositionally biased region" description="Gly residues" evidence="1">
    <location>
        <begin position="201"/>
        <end position="216"/>
    </location>
</feature>
<comment type="caution">
    <text evidence="3">The sequence shown here is derived from an EMBL/GenBank/DDBJ whole genome shotgun (WGS) entry which is preliminary data.</text>
</comment>
<dbReference type="KEGG" id="csl:COCSUDRAFT_66632"/>
<feature type="region of interest" description="Disordered" evidence="1">
    <location>
        <begin position="630"/>
        <end position="775"/>
    </location>
</feature>
<feature type="compositionally biased region" description="Basic and acidic residues" evidence="1">
    <location>
        <begin position="731"/>
        <end position="759"/>
    </location>
</feature>
<name>I0YVM5_COCSC</name>
<protein>
    <recommendedName>
        <fullName evidence="2">GYF domain-containing protein</fullName>
    </recommendedName>
</protein>
<organism evidence="3 4">
    <name type="scientific">Coccomyxa subellipsoidea (strain C-169)</name>
    <name type="common">Green microalga</name>
    <dbReference type="NCBI Taxonomy" id="574566"/>
    <lineage>
        <taxon>Eukaryota</taxon>
        <taxon>Viridiplantae</taxon>
        <taxon>Chlorophyta</taxon>
        <taxon>core chlorophytes</taxon>
        <taxon>Trebouxiophyceae</taxon>
        <taxon>Trebouxiophyceae incertae sedis</taxon>
        <taxon>Coccomyxaceae</taxon>
        <taxon>Coccomyxa</taxon>
        <taxon>Coccomyxa subellipsoidea</taxon>
    </lineage>
</organism>
<evidence type="ECO:0000313" key="4">
    <source>
        <dbReference type="Proteomes" id="UP000007264"/>
    </source>
</evidence>